<keyword evidence="2" id="KW-1185">Reference proteome</keyword>
<organism evidence="2 3">
    <name type="scientific">Drosophila kikkawai</name>
    <name type="common">Fruit fly</name>
    <dbReference type="NCBI Taxonomy" id="30033"/>
    <lineage>
        <taxon>Eukaryota</taxon>
        <taxon>Metazoa</taxon>
        <taxon>Ecdysozoa</taxon>
        <taxon>Arthropoda</taxon>
        <taxon>Hexapoda</taxon>
        <taxon>Insecta</taxon>
        <taxon>Pterygota</taxon>
        <taxon>Neoptera</taxon>
        <taxon>Endopterygota</taxon>
        <taxon>Diptera</taxon>
        <taxon>Brachycera</taxon>
        <taxon>Muscomorpha</taxon>
        <taxon>Ephydroidea</taxon>
        <taxon>Drosophilidae</taxon>
        <taxon>Drosophila</taxon>
        <taxon>Sophophora</taxon>
    </lineage>
</organism>
<gene>
    <name evidence="3" type="primary">LOC108076034</name>
</gene>
<keyword evidence="1" id="KW-0732">Signal</keyword>
<dbReference type="OrthoDB" id="7861146at2759"/>
<evidence type="ECO:0000313" key="2">
    <source>
        <dbReference type="Proteomes" id="UP001652661"/>
    </source>
</evidence>
<dbReference type="AlphaFoldDB" id="A0A6P4INV7"/>
<protein>
    <submittedName>
        <fullName evidence="3">Uncharacterized protein</fullName>
    </submittedName>
</protein>
<reference evidence="3" key="1">
    <citation type="submission" date="2025-08" db="UniProtKB">
        <authorList>
            <consortium name="RefSeq"/>
        </authorList>
    </citation>
    <scope>IDENTIFICATION</scope>
    <source>
        <strain evidence="3">14028-0561.14</strain>
        <tissue evidence="3">Whole fly</tissue>
    </source>
</reference>
<evidence type="ECO:0000256" key="1">
    <source>
        <dbReference type="SAM" id="SignalP"/>
    </source>
</evidence>
<evidence type="ECO:0000313" key="3">
    <source>
        <dbReference type="RefSeq" id="XP_017024183.1"/>
    </source>
</evidence>
<feature type="signal peptide" evidence="1">
    <location>
        <begin position="1"/>
        <end position="20"/>
    </location>
</feature>
<proteinExistence type="predicted"/>
<dbReference type="RefSeq" id="XP_017024183.1">
    <property type="nucleotide sequence ID" value="XM_017168694.3"/>
</dbReference>
<dbReference type="Proteomes" id="UP001652661">
    <property type="component" value="Chromosome X"/>
</dbReference>
<name>A0A6P4INV7_DROKI</name>
<dbReference type="GeneID" id="108076034"/>
<sequence>MKFWPLLILLLVSGIKQANVFQPRNVVPKRCEFLLKGNQIYERTCQGRYPLVAFTKYRDTLVKVGEPYSMYVSISLENVLVVQKKSPLQDCYTLEFKNSNTFHCLDTNRNETVSLDQANMFCFPFHIQLPDDLMNECLIQNEMTHHAHRLDQVVSTKRAIVHYTYGDSGAQSLRIPTRHLYHHPPPPLLILCLLRILLEERSNRKF</sequence>
<accession>A0A6P4INV7</accession>
<feature type="chain" id="PRO_5028085888" evidence="1">
    <location>
        <begin position="21"/>
        <end position="206"/>
    </location>
</feature>